<dbReference type="Pfam" id="PF14493">
    <property type="entry name" value="HTH_40"/>
    <property type="match status" value="1"/>
</dbReference>
<dbReference type="InterPro" id="IPR008308">
    <property type="entry name" value="YpbB-like"/>
</dbReference>
<proteinExistence type="predicted"/>
<sequence length="356" mass="41045">MFAAILLDCIQSIHGERSISGIHNLIQGKKSSQTLQDARLYKLERYFGIYPSLSKLNAHKAAESLERRNFIRFNQENHPVLADEGEKYLEDSFMKDVNFFSGMEHHRNIILFEKRLRLLIQTVTHSELKDFSFLPIVEDPSVQAWMKRLYRNNVISDLLTSLYEELNSLLSALSHLEAELFTRRLTGGGLIGETREQLAHDYHLSVEDVDLLIKHALFYMYRTTLSRQENYPALALCLEGMANEKLITSSARQTLQWLNRGLSLEDIVKKRRLKLSTIQDHVVEAALIDPSFDIGSFISKEGQKDILTTLETLNTNKLKKLFEALDHNYNYFEIRLVVASSKHTFKEDRHAPSSTS</sequence>
<dbReference type="PIRSF" id="PIRSF021350">
    <property type="entry name" value="UCP021350"/>
    <property type="match status" value="1"/>
</dbReference>
<keyword evidence="3" id="KW-1185">Reference proteome</keyword>
<dbReference type="InterPro" id="IPR029491">
    <property type="entry name" value="Helicase_HTH"/>
</dbReference>
<organism evidence="2 3">
    <name type="scientific">Halobacillus campisalis</name>
    <dbReference type="NCBI Taxonomy" id="435909"/>
    <lineage>
        <taxon>Bacteria</taxon>
        <taxon>Bacillati</taxon>
        <taxon>Bacillota</taxon>
        <taxon>Bacilli</taxon>
        <taxon>Bacillales</taxon>
        <taxon>Bacillaceae</taxon>
        <taxon>Halobacillus</taxon>
    </lineage>
</organism>
<reference evidence="3" key="1">
    <citation type="journal article" date="2019" name="Int. J. Syst. Evol. Microbiol.">
        <title>The Global Catalogue of Microorganisms (GCM) 10K type strain sequencing project: providing services to taxonomists for standard genome sequencing and annotation.</title>
        <authorList>
            <consortium name="The Broad Institute Genomics Platform"/>
            <consortium name="The Broad Institute Genome Sequencing Center for Infectious Disease"/>
            <person name="Wu L."/>
            <person name="Ma J."/>
        </authorList>
    </citation>
    <scope>NUCLEOTIDE SEQUENCE [LARGE SCALE GENOMIC DNA]</scope>
    <source>
        <strain evidence="3">CCUG 73951</strain>
    </source>
</reference>
<protein>
    <submittedName>
        <fullName evidence="2">Helix-turn-helix domain-containing protein</fullName>
    </submittedName>
</protein>
<evidence type="ECO:0000313" key="3">
    <source>
        <dbReference type="Proteomes" id="UP001596494"/>
    </source>
</evidence>
<dbReference type="Proteomes" id="UP001596494">
    <property type="component" value="Unassembled WGS sequence"/>
</dbReference>
<gene>
    <name evidence="2" type="ORF">ACFQMN_07530</name>
</gene>
<evidence type="ECO:0000259" key="1">
    <source>
        <dbReference type="Pfam" id="PF14493"/>
    </source>
</evidence>
<evidence type="ECO:0000313" key="2">
    <source>
        <dbReference type="EMBL" id="MFC7320729.1"/>
    </source>
</evidence>
<dbReference type="Gene3D" id="1.10.10.1390">
    <property type="entry name" value="ATP-dependent DNA helicase RecQ"/>
    <property type="match status" value="1"/>
</dbReference>
<feature type="domain" description="Helicase Helix-turn-helix" evidence="1">
    <location>
        <begin position="250"/>
        <end position="338"/>
    </location>
</feature>
<dbReference type="RefSeq" id="WP_289214333.1">
    <property type="nucleotide sequence ID" value="NZ_JAPVRC010000001.1"/>
</dbReference>
<dbReference type="EMBL" id="JBHTBY010000006">
    <property type="protein sequence ID" value="MFC7320729.1"/>
    <property type="molecule type" value="Genomic_DNA"/>
</dbReference>
<accession>A0ABW2K3M8</accession>
<name>A0ABW2K3M8_9BACI</name>
<comment type="caution">
    <text evidence="2">The sequence shown here is derived from an EMBL/GenBank/DDBJ whole genome shotgun (WGS) entry which is preliminary data.</text>
</comment>